<dbReference type="PIRSF" id="PIRSF036548">
    <property type="entry name" value="Fdx_FixX"/>
    <property type="match status" value="1"/>
</dbReference>
<comment type="caution">
    <text evidence="7">The sequence shown here is derived from an EMBL/GenBank/DDBJ whole genome shotgun (WGS) entry which is preliminary data.</text>
</comment>
<keyword evidence="5" id="KW-0411">Iron-sulfur</keyword>
<name>A0A3N0AYJ8_9ACTN</name>
<dbReference type="Gene3D" id="3.30.70.20">
    <property type="match status" value="1"/>
</dbReference>
<keyword evidence="1" id="KW-0813">Transport</keyword>
<sequence length="101" mass="11191">MSLNITVNVSEYIAANKYNVDEENVHIGFCNDDIDQLDDAEFGKLVRVCPAALYKVGPDGRKSFDYAGCLECGTCRIACEGSILSKWENPKPMMGVVYRFG</sequence>
<evidence type="ECO:0000313" key="7">
    <source>
        <dbReference type="EMBL" id="RNL39923.1"/>
    </source>
</evidence>
<evidence type="ECO:0000256" key="5">
    <source>
        <dbReference type="ARBA" id="ARBA00023014"/>
    </source>
</evidence>
<evidence type="ECO:0000256" key="3">
    <source>
        <dbReference type="ARBA" id="ARBA00022982"/>
    </source>
</evidence>
<dbReference type="InterPro" id="IPR017896">
    <property type="entry name" value="4Fe4S_Fe-S-bd"/>
</dbReference>
<organism evidence="7 8">
    <name type="scientific">Slackia equolifaciens</name>
    <dbReference type="NCBI Taxonomy" id="498718"/>
    <lineage>
        <taxon>Bacteria</taxon>
        <taxon>Bacillati</taxon>
        <taxon>Actinomycetota</taxon>
        <taxon>Coriobacteriia</taxon>
        <taxon>Eggerthellales</taxon>
        <taxon>Eggerthellaceae</taxon>
        <taxon>Slackia</taxon>
    </lineage>
</organism>
<evidence type="ECO:0000256" key="1">
    <source>
        <dbReference type="ARBA" id="ARBA00022448"/>
    </source>
</evidence>
<dbReference type="InterPro" id="IPR017900">
    <property type="entry name" value="4Fe4S_Fe_S_CS"/>
</dbReference>
<evidence type="ECO:0000256" key="4">
    <source>
        <dbReference type="ARBA" id="ARBA00023004"/>
    </source>
</evidence>
<dbReference type="PANTHER" id="PTHR43082">
    <property type="entry name" value="FERREDOXIN-LIKE"/>
    <property type="match status" value="1"/>
</dbReference>
<dbReference type="RefSeq" id="WP_123208880.1">
    <property type="nucleotide sequence ID" value="NZ_JBHTHO010000009.1"/>
</dbReference>
<keyword evidence="3" id="KW-0249">Electron transport</keyword>
<accession>A0A3N0AYJ8</accession>
<evidence type="ECO:0000313" key="8">
    <source>
        <dbReference type="Proteomes" id="UP000269591"/>
    </source>
</evidence>
<protein>
    <submittedName>
        <fullName evidence="7">Ferredoxin family protein</fullName>
    </submittedName>
</protein>
<gene>
    <name evidence="7" type="ORF">DMP06_06195</name>
</gene>
<keyword evidence="2" id="KW-0479">Metal-binding</keyword>
<dbReference type="AlphaFoldDB" id="A0A3N0AYJ8"/>
<keyword evidence="8" id="KW-1185">Reference proteome</keyword>
<dbReference type="PROSITE" id="PS51379">
    <property type="entry name" value="4FE4S_FER_2"/>
    <property type="match status" value="1"/>
</dbReference>
<dbReference type="EMBL" id="QIBX01000009">
    <property type="protein sequence ID" value="RNL39923.1"/>
    <property type="molecule type" value="Genomic_DNA"/>
</dbReference>
<dbReference type="SUPFAM" id="SSF54862">
    <property type="entry name" value="4Fe-4S ferredoxins"/>
    <property type="match status" value="1"/>
</dbReference>
<dbReference type="InterPro" id="IPR012206">
    <property type="entry name" value="Fd_FixX"/>
</dbReference>
<dbReference type="PROSITE" id="PS00198">
    <property type="entry name" value="4FE4S_FER_1"/>
    <property type="match status" value="1"/>
</dbReference>
<dbReference type="Proteomes" id="UP000269591">
    <property type="component" value="Unassembled WGS sequence"/>
</dbReference>
<reference evidence="8" key="1">
    <citation type="submission" date="2018-05" db="EMBL/GenBank/DDBJ databases">
        <title>Genome Sequencing of selected type strains of the family Eggerthellaceae.</title>
        <authorList>
            <person name="Danylec N."/>
            <person name="Stoll D.A."/>
            <person name="Doetsch A."/>
            <person name="Huch M."/>
        </authorList>
    </citation>
    <scope>NUCLEOTIDE SEQUENCE [LARGE SCALE GENOMIC DNA]</scope>
    <source>
        <strain evidence="8">DSM 24851</strain>
    </source>
</reference>
<dbReference type="GO" id="GO:0005506">
    <property type="term" value="F:iron ion binding"/>
    <property type="evidence" value="ECO:0007669"/>
    <property type="project" value="InterPro"/>
</dbReference>
<proteinExistence type="predicted"/>
<evidence type="ECO:0000256" key="2">
    <source>
        <dbReference type="ARBA" id="ARBA00022723"/>
    </source>
</evidence>
<dbReference type="PANTHER" id="PTHR43082:SF3">
    <property type="entry name" value="FERREDOXIN-LIKE PROTEIN YDIT"/>
    <property type="match status" value="1"/>
</dbReference>
<dbReference type="GO" id="GO:0051536">
    <property type="term" value="F:iron-sulfur cluster binding"/>
    <property type="evidence" value="ECO:0007669"/>
    <property type="project" value="UniProtKB-KW"/>
</dbReference>
<dbReference type="OrthoDB" id="9800260at2"/>
<feature type="domain" description="4Fe-4S ferredoxin-type" evidence="6">
    <location>
        <begin position="60"/>
        <end position="90"/>
    </location>
</feature>
<evidence type="ECO:0000259" key="6">
    <source>
        <dbReference type="PROSITE" id="PS51379"/>
    </source>
</evidence>
<keyword evidence="4" id="KW-0408">Iron</keyword>